<organism evidence="2 3">
    <name type="scientific">Bryocella elongata</name>
    <dbReference type="NCBI Taxonomy" id="863522"/>
    <lineage>
        <taxon>Bacteria</taxon>
        <taxon>Pseudomonadati</taxon>
        <taxon>Acidobacteriota</taxon>
        <taxon>Terriglobia</taxon>
        <taxon>Terriglobales</taxon>
        <taxon>Acidobacteriaceae</taxon>
        <taxon>Bryocella</taxon>
    </lineage>
</organism>
<protein>
    <submittedName>
        <fullName evidence="2">Uncharacterized protein</fullName>
    </submittedName>
</protein>
<evidence type="ECO:0000256" key="1">
    <source>
        <dbReference type="SAM" id="Phobius"/>
    </source>
</evidence>
<dbReference type="Proteomes" id="UP000236728">
    <property type="component" value="Unassembled WGS sequence"/>
</dbReference>
<keyword evidence="1" id="KW-0812">Transmembrane</keyword>
<keyword evidence="3" id="KW-1185">Reference proteome</keyword>
<evidence type="ECO:0000313" key="2">
    <source>
        <dbReference type="EMBL" id="SEF75714.1"/>
    </source>
</evidence>
<keyword evidence="1" id="KW-1133">Transmembrane helix</keyword>
<evidence type="ECO:0000313" key="3">
    <source>
        <dbReference type="Proteomes" id="UP000236728"/>
    </source>
</evidence>
<dbReference type="EMBL" id="FNVA01000001">
    <property type="protein sequence ID" value="SEF75714.1"/>
    <property type="molecule type" value="Genomic_DNA"/>
</dbReference>
<accession>A0A1H5UL21</accession>
<proteinExistence type="predicted"/>
<sequence length="56" mass="6280">MEAWAKRLREAPYPGGTLGVMALESFATLSWVTALIAVPFMLWFERRPKVKVGNVS</sequence>
<feature type="transmembrane region" description="Helical" evidence="1">
    <location>
        <begin position="20"/>
        <end position="44"/>
    </location>
</feature>
<dbReference type="AlphaFoldDB" id="A0A1H5UL21"/>
<gene>
    <name evidence="2" type="ORF">SAMN05421819_1074</name>
</gene>
<reference evidence="2 3" key="1">
    <citation type="submission" date="2016-10" db="EMBL/GenBank/DDBJ databases">
        <authorList>
            <person name="de Groot N.N."/>
        </authorList>
    </citation>
    <scope>NUCLEOTIDE SEQUENCE [LARGE SCALE GENOMIC DNA]</scope>
    <source>
        <strain evidence="2 3">DSM 22489</strain>
    </source>
</reference>
<keyword evidence="1" id="KW-0472">Membrane</keyword>
<name>A0A1H5UL21_9BACT</name>